<accession>A0A1A9HYZ7</accession>
<sequence length="43" mass="4856">MLLSFIYRNFPECGRSILAKGRNCQCTIAIDKQSTVFLESTEA</sequence>
<evidence type="ECO:0000313" key="2">
    <source>
        <dbReference type="Proteomes" id="UP000078162"/>
    </source>
</evidence>
<organism evidence="1 2">
    <name type="scientific">Candidatus Chlamydia sanziniae</name>
    <dbReference type="NCBI Taxonomy" id="1806891"/>
    <lineage>
        <taxon>Bacteria</taxon>
        <taxon>Pseudomonadati</taxon>
        <taxon>Chlamydiota</taxon>
        <taxon>Chlamydiia</taxon>
        <taxon>Chlamydiales</taxon>
        <taxon>Chlamydiaceae</taxon>
        <taxon>Chlamydia/Chlamydophila group</taxon>
        <taxon>Chlamydia</taxon>
    </lineage>
</organism>
<evidence type="ECO:0000313" key="1">
    <source>
        <dbReference type="EMBL" id="ANH79156.1"/>
    </source>
</evidence>
<protein>
    <submittedName>
        <fullName evidence="1">Uncharacterized protein</fullName>
    </submittedName>
</protein>
<dbReference type="KEGG" id="csaz:Cs308_0986"/>
<name>A0A1A9HYZ7_9CHLA</name>
<dbReference type="Proteomes" id="UP000078162">
    <property type="component" value="Chromosome"/>
</dbReference>
<proteinExistence type="predicted"/>
<gene>
    <name evidence="1" type="ORF">Cs308_0986</name>
</gene>
<dbReference type="EMBL" id="CP014639">
    <property type="protein sequence ID" value="ANH79156.1"/>
    <property type="molecule type" value="Genomic_DNA"/>
</dbReference>
<dbReference type="AlphaFoldDB" id="A0A1A9HYZ7"/>
<keyword evidence="2" id="KW-1185">Reference proteome</keyword>
<reference evidence="2" key="1">
    <citation type="submission" date="2016-03" db="EMBL/GenBank/DDBJ databases">
        <title>Culture-independent genomics supports pathogen discovery for uncultivable bacteria within the genus Chlamydia.</title>
        <authorList>
            <person name="Taylor-Brown A."/>
            <person name="Bachmann N.L."/>
            <person name="Borel N."/>
            <person name="Polkinghorne A."/>
        </authorList>
    </citation>
    <scope>NUCLEOTIDE SEQUENCE [LARGE SCALE GENOMIC DNA]</scope>
    <source>
        <strain evidence="2">2742-308</strain>
    </source>
</reference>
<dbReference type="PATRIC" id="fig|1806891.3.peg.978"/>
<dbReference type="STRING" id="1806891.Cs308_0986"/>